<keyword evidence="3" id="KW-1185">Reference proteome</keyword>
<organism evidence="2 3">
    <name type="scientific">Austropuccinia psidii MF-1</name>
    <dbReference type="NCBI Taxonomy" id="1389203"/>
    <lineage>
        <taxon>Eukaryota</taxon>
        <taxon>Fungi</taxon>
        <taxon>Dikarya</taxon>
        <taxon>Basidiomycota</taxon>
        <taxon>Pucciniomycotina</taxon>
        <taxon>Pucciniomycetes</taxon>
        <taxon>Pucciniales</taxon>
        <taxon>Sphaerophragmiaceae</taxon>
        <taxon>Austropuccinia</taxon>
    </lineage>
</organism>
<evidence type="ECO:0000313" key="3">
    <source>
        <dbReference type="Proteomes" id="UP000765509"/>
    </source>
</evidence>
<comment type="caution">
    <text evidence="2">The sequence shown here is derived from an EMBL/GenBank/DDBJ whole genome shotgun (WGS) entry which is preliminary data.</text>
</comment>
<dbReference type="Proteomes" id="UP000765509">
    <property type="component" value="Unassembled WGS sequence"/>
</dbReference>
<dbReference type="AlphaFoldDB" id="A0A9Q3D8K8"/>
<feature type="region of interest" description="Disordered" evidence="1">
    <location>
        <begin position="1"/>
        <end position="90"/>
    </location>
</feature>
<name>A0A9Q3D8K8_9BASI</name>
<feature type="compositionally biased region" description="Polar residues" evidence="1">
    <location>
        <begin position="57"/>
        <end position="85"/>
    </location>
</feature>
<sequence length="107" mass="12132">MSQRDTLQRPCGNNQRLEPNQEVQTPGGEGNQDKGDSSHYPSYRRTVEPDKAYFDSSILTRSRPNELSSGLTPFRNQKITGQDSPLFTIPGSFKEKTRIQGQKQDIF</sequence>
<protein>
    <submittedName>
        <fullName evidence="2">Uncharacterized protein</fullName>
    </submittedName>
</protein>
<evidence type="ECO:0000313" key="2">
    <source>
        <dbReference type="EMBL" id="MBW0495891.1"/>
    </source>
</evidence>
<accession>A0A9Q3D8K8</accession>
<dbReference type="EMBL" id="AVOT02013337">
    <property type="protein sequence ID" value="MBW0495891.1"/>
    <property type="molecule type" value="Genomic_DNA"/>
</dbReference>
<gene>
    <name evidence="2" type="ORF">O181_035606</name>
</gene>
<feature type="compositionally biased region" description="Polar residues" evidence="1">
    <location>
        <begin position="1"/>
        <end position="24"/>
    </location>
</feature>
<proteinExistence type="predicted"/>
<evidence type="ECO:0000256" key="1">
    <source>
        <dbReference type="SAM" id="MobiDB-lite"/>
    </source>
</evidence>
<reference evidence="2" key="1">
    <citation type="submission" date="2021-03" db="EMBL/GenBank/DDBJ databases">
        <title>Draft genome sequence of rust myrtle Austropuccinia psidii MF-1, a brazilian biotype.</title>
        <authorList>
            <person name="Quecine M.C."/>
            <person name="Pachon D.M.R."/>
            <person name="Bonatelli M.L."/>
            <person name="Correr F.H."/>
            <person name="Franceschini L.M."/>
            <person name="Leite T.F."/>
            <person name="Margarido G.R.A."/>
            <person name="Almeida C.A."/>
            <person name="Ferrarezi J.A."/>
            <person name="Labate C.A."/>
        </authorList>
    </citation>
    <scope>NUCLEOTIDE SEQUENCE</scope>
    <source>
        <strain evidence="2">MF-1</strain>
    </source>
</reference>